<feature type="coiled-coil region" evidence="1">
    <location>
        <begin position="59"/>
        <end position="120"/>
    </location>
</feature>
<proteinExistence type="predicted"/>
<reference evidence="3" key="1">
    <citation type="submission" date="2019-05" db="EMBL/GenBank/DDBJ databases">
        <authorList>
            <person name="Piombo E."/>
        </authorList>
    </citation>
    <scope>NUCLEOTIDE SEQUENCE</scope>
    <source>
        <strain evidence="3">C2S</strain>
    </source>
</reference>
<comment type="caution">
    <text evidence="3">The sequence shown here is derived from an EMBL/GenBank/DDBJ whole genome shotgun (WGS) entry which is preliminary data.</text>
</comment>
<dbReference type="OrthoDB" id="5095773at2759"/>
<evidence type="ECO:0000256" key="2">
    <source>
        <dbReference type="SAM" id="MobiDB-lite"/>
    </source>
</evidence>
<name>A0A9Q9RRK6_FUSFU</name>
<accession>A0A9Q9RRK6</accession>
<dbReference type="Proteomes" id="UP000760494">
    <property type="component" value="Unassembled WGS sequence"/>
</dbReference>
<feature type="region of interest" description="Disordered" evidence="2">
    <location>
        <begin position="24"/>
        <end position="53"/>
    </location>
</feature>
<evidence type="ECO:0000313" key="4">
    <source>
        <dbReference type="Proteomes" id="UP000760494"/>
    </source>
</evidence>
<organism evidence="3 4">
    <name type="scientific">Fusarium fujikuroi</name>
    <name type="common">Bakanae and foot rot disease fungus</name>
    <name type="synonym">Gibberella fujikuroi</name>
    <dbReference type="NCBI Taxonomy" id="5127"/>
    <lineage>
        <taxon>Eukaryota</taxon>
        <taxon>Fungi</taxon>
        <taxon>Dikarya</taxon>
        <taxon>Ascomycota</taxon>
        <taxon>Pezizomycotina</taxon>
        <taxon>Sordariomycetes</taxon>
        <taxon>Hypocreomycetidae</taxon>
        <taxon>Hypocreales</taxon>
        <taxon>Nectriaceae</taxon>
        <taxon>Fusarium</taxon>
        <taxon>Fusarium fujikuroi species complex</taxon>
    </lineage>
</organism>
<evidence type="ECO:0000313" key="3">
    <source>
        <dbReference type="EMBL" id="VTT76286.1"/>
    </source>
</evidence>
<dbReference type="AlphaFoldDB" id="A0A9Q9RRK6"/>
<gene>
    <name evidence="3" type="ORF">C2S_10310</name>
</gene>
<protein>
    <submittedName>
        <fullName evidence="3">Uncharacterized protein</fullName>
    </submittedName>
</protein>
<dbReference type="EMBL" id="CABFJX010000383">
    <property type="protein sequence ID" value="VTT76286.1"/>
    <property type="molecule type" value="Genomic_DNA"/>
</dbReference>
<keyword evidence="1" id="KW-0175">Coiled coil</keyword>
<sequence length="120" mass="14357">MPKFNLQHDRHRLIQLLALERPAPWNPRPHGTYKRAALADPSETENTKEKAENVGIEANNAAKTYISFLQDEVQRLKDEEDRDRWIMELMERNEFLEKEIQRLKEQIKKLSDEEEQETEK</sequence>
<evidence type="ECO:0000256" key="1">
    <source>
        <dbReference type="SAM" id="Coils"/>
    </source>
</evidence>